<feature type="domain" description="Molybdopterin dinucleotide-binding" evidence="9">
    <location>
        <begin position="732"/>
        <end position="842"/>
    </location>
</feature>
<proteinExistence type="inferred from homology"/>
<keyword evidence="5" id="KW-0479">Metal-binding</keyword>
<evidence type="ECO:0000259" key="8">
    <source>
        <dbReference type="Pfam" id="PF00384"/>
    </source>
</evidence>
<evidence type="ECO:0000256" key="1">
    <source>
        <dbReference type="ARBA" id="ARBA00001966"/>
    </source>
</evidence>
<dbReference type="PANTHER" id="PTHR43598">
    <property type="entry name" value="TUNGSTEN-CONTAINING FORMYLMETHANOFURAN DEHYDROGENASE 2 SUBUNIT B"/>
    <property type="match status" value="1"/>
</dbReference>
<keyword evidence="11" id="KW-1185">Reference proteome</keyword>
<comment type="cofactor">
    <cofactor evidence="1">
        <name>[4Fe-4S] cluster</name>
        <dbReference type="ChEBI" id="CHEBI:49883"/>
    </cofactor>
</comment>
<evidence type="ECO:0000256" key="6">
    <source>
        <dbReference type="ARBA" id="ARBA00023002"/>
    </source>
</evidence>
<dbReference type="InterPro" id="IPR009010">
    <property type="entry name" value="Asp_de-COase-like_dom_sf"/>
</dbReference>
<dbReference type="PANTHER" id="PTHR43598:SF1">
    <property type="entry name" value="FORMATE DEHYDROGENASE-O MAJOR SUBUNIT"/>
    <property type="match status" value="1"/>
</dbReference>
<dbReference type="Proteomes" id="UP001344906">
    <property type="component" value="Unassembled WGS sequence"/>
</dbReference>
<evidence type="ECO:0000313" key="11">
    <source>
        <dbReference type="Proteomes" id="UP001344906"/>
    </source>
</evidence>
<dbReference type="InterPro" id="IPR006657">
    <property type="entry name" value="MoPterin_dinucl-bd_dom"/>
</dbReference>
<keyword evidence="4" id="KW-0004">4Fe-4S</keyword>
<reference evidence="10 11" key="1">
    <citation type="submission" date="2023-02" db="EMBL/GenBank/DDBJ databases">
        <title>Dictyobacter halimunensis sp. nov., a new member of the class Ktedonobacteria from forest soil in a geothermal area.</title>
        <authorList>
            <person name="Rachmania M.K."/>
            <person name="Ningsih F."/>
            <person name="Sakai Y."/>
            <person name="Yabe S."/>
            <person name="Yokota A."/>
            <person name="Sjamsuridzal W."/>
        </authorList>
    </citation>
    <scope>NUCLEOTIDE SEQUENCE [LARGE SCALE GENOMIC DNA]</scope>
    <source>
        <strain evidence="10 11">S3.2.2.5</strain>
    </source>
</reference>
<dbReference type="SUPFAM" id="SSF50692">
    <property type="entry name" value="ADC-like"/>
    <property type="match status" value="1"/>
</dbReference>
<name>A0ABQ6G1E1_9CHLR</name>
<evidence type="ECO:0000256" key="4">
    <source>
        <dbReference type="ARBA" id="ARBA00022485"/>
    </source>
</evidence>
<evidence type="ECO:0000256" key="3">
    <source>
        <dbReference type="ARBA" id="ARBA00010312"/>
    </source>
</evidence>
<organism evidence="10 11">
    <name type="scientific">Dictyobacter halimunensis</name>
    <dbReference type="NCBI Taxonomy" id="3026934"/>
    <lineage>
        <taxon>Bacteria</taxon>
        <taxon>Bacillati</taxon>
        <taxon>Chloroflexota</taxon>
        <taxon>Ktedonobacteria</taxon>
        <taxon>Ktedonobacterales</taxon>
        <taxon>Dictyobacteraceae</taxon>
        <taxon>Dictyobacter</taxon>
    </lineage>
</organism>
<dbReference type="EMBL" id="BSRI01000002">
    <property type="protein sequence ID" value="GLV60333.1"/>
    <property type="molecule type" value="Genomic_DNA"/>
</dbReference>
<dbReference type="Gene3D" id="2.40.40.20">
    <property type="match status" value="1"/>
</dbReference>
<evidence type="ECO:0000256" key="2">
    <source>
        <dbReference type="ARBA" id="ARBA00004196"/>
    </source>
</evidence>
<dbReference type="CDD" id="cd02792">
    <property type="entry name" value="MopB_CT_Formate-Dh-Na-like"/>
    <property type="match status" value="1"/>
</dbReference>
<feature type="domain" description="Molybdopterin oxidoreductase" evidence="8">
    <location>
        <begin position="14"/>
        <end position="494"/>
    </location>
</feature>
<feature type="compositionally biased region" description="Basic and acidic residues" evidence="7">
    <location>
        <begin position="145"/>
        <end position="154"/>
    </location>
</feature>
<gene>
    <name evidence="10" type="ORF">KDH_71530</name>
</gene>
<comment type="similarity">
    <text evidence="3">Belongs to the prokaryotic molybdopterin-containing oxidoreductase family.</text>
</comment>
<comment type="caution">
    <text evidence="10">The sequence shown here is derived from an EMBL/GenBank/DDBJ whole genome shotgun (WGS) entry which is preliminary data.</text>
</comment>
<keyword evidence="6" id="KW-0560">Oxidoreductase</keyword>
<dbReference type="SUPFAM" id="SSF53706">
    <property type="entry name" value="Formate dehydrogenase/DMSO reductase, domains 1-3"/>
    <property type="match status" value="1"/>
</dbReference>
<protein>
    <submittedName>
        <fullName evidence="10">Formate dehydrogenase subunit alpha</fullName>
    </submittedName>
</protein>
<dbReference type="Pfam" id="PF00384">
    <property type="entry name" value="Molybdopterin"/>
    <property type="match status" value="1"/>
</dbReference>
<keyword evidence="4" id="KW-0408">Iron</keyword>
<dbReference type="Pfam" id="PF01568">
    <property type="entry name" value="Molydop_binding"/>
    <property type="match status" value="1"/>
</dbReference>
<dbReference type="Gene3D" id="3.40.50.740">
    <property type="match status" value="1"/>
</dbReference>
<evidence type="ECO:0000259" key="9">
    <source>
        <dbReference type="Pfam" id="PF01568"/>
    </source>
</evidence>
<keyword evidence="4" id="KW-0411">Iron-sulfur</keyword>
<dbReference type="Gene3D" id="3.40.228.10">
    <property type="entry name" value="Dimethylsulfoxide Reductase, domain 2"/>
    <property type="match status" value="2"/>
</dbReference>
<comment type="subcellular location">
    <subcellularLocation>
        <location evidence="2">Cell envelope</location>
    </subcellularLocation>
</comment>
<evidence type="ECO:0000256" key="5">
    <source>
        <dbReference type="ARBA" id="ARBA00022723"/>
    </source>
</evidence>
<evidence type="ECO:0000256" key="7">
    <source>
        <dbReference type="SAM" id="MobiDB-lite"/>
    </source>
</evidence>
<dbReference type="InterPro" id="IPR006656">
    <property type="entry name" value="Mopterin_OxRdtase"/>
</dbReference>
<sequence length="881" mass="99247">MPGLGASVGRGTATTCLQDMPNSDCILIIGSNFAESHPVGFRHIVQAKEKGAKIIHIDPHFSRTSQFADLYAPIRVGTDIAFMGGLINYVLQNELYFKEYVEAYTNATYMVGDDYRDAEDLEGVFSGLDEEHLMYDTKSWQYKMSEEGEQRKPAGDYASTVGPSKGSKSEHVTPEGQEGQGTFPQLHPSQVAKDPSMQNPRCVMQILRRHFARYTPEMVEQVCGISQDIFLKIAETFARNSGRERTACLAYSVGWTQHTVGVQMIRTSGILQLLLGNMGRPGGGVLALRGHANIQGSTDIPTLYNLLPGYLTMPSALREEYDYQKYMENNYNEAGWWEHYPDYFVSLMKAWYGDAATKENDWAYDYLPKVTGDFSDLAMFVNMKDGGMKGFFLLGQNPAAGGVNAGFHRAAMEKLDWLVVRDLYEIESASYWKRPGVDPKNIPTEVIFLPAASHVEKEGSFVNTQRLIQYREKAVDPPDDARSENWFMAELYERLQEYYKDSTKPRDLPVNNLNWPYRREESGQREPIVDDIVKEINGYTVRDGHVVKGFNELRRDGTTACGAWIFSGIMPEEGNNLSKRREKGEYPNLNWCFTWPANRHILYNRASADPEGKPWSERKRYVWWDGSRGRWTGVDIPDFPEGKSPDAPADPGGIELKAHSGASPFTMNTEGVGRLFTPTGIGDGPLPTHYEPVESPVRNMLYPRYQSNPIVKYWRRPDNPDNGPVNPDFPYAITTNRLTEHHVSGAMSRQVPWLSELQPSFFAEISPALAEIHGVKNADWITIWTKRGEVEARALVTDRIRPLHVAGQTVHQIILPFHWAFEGVVKGDVANDLLLLVADPNVSMHDAKSFSCNMRAGRRAHQGEDGSIVAREFAEHRIEGA</sequence>
<evidence type="ECO:0000313" key="10">
    <source>
        <dbReference type="EMBL" id="GLV60333.1"/>
    </source>
</evidence>
<accession>A0ABQ6G1E1</accession>
<feature type="region of interest" description="Disordered" evidence="7">
    <location>
        <begin position="145"/>
        <end position="197"/>
    </location>
</feature>